<dbReference type="EMBL" id="JARFPK010000009">
    <property type="protein sequence ID" value="MDF0590219.1"/>
    <property type="molecule type" value="Genomic_DNA"/>
</dbReference>
<comment type="caution">
    <text evidence="1">The sequence shown here is derived from an EMBL/GenBank/DDBJ whole genome shotgun (WGS) entry which is preliminary data.</text>
</comment>
<sequence length="132" mass="15510">MDDYWARWSGKLQQITEPYVSLEREVAPRSLPGEDLIEYYRCLEKLMRPLHLLQENRESPGDRLIGACEALEERLEFLSKAHPWFSEDESTRGMMELLEILTTRGSVEGEALEEKIRTIERRIEELEMGPEL</sequence>
<dbReference type="Proteomes" id="UP001220010">
    <property type="component" value="Unassembled WGS sequence"/>
</dbReference>
<dbReference type="RefSeq" id="WP_316965975.1">
    <property type="nucleotide sequence ID" value="NZ_JARFPK010000009.1"/>
</dbReference>
<name>A0ABT5X6A7_9EURY</name>
<evidence type="ECO:0000313" key="1">
    <source>
        <dbReference type="EMBL" id="MDF0590219.1"/>
    </source>
</evidence>
<protein>
    <submittedName>
        <fullName evidence="1">Uncharacterized protein</fullName>
    </submittedName>
</protein>
<proteinExistence type="predicted"/>
<gene>
    <name evidence="1" type="ORF">P0O15_03390</name>
</gene>
<organism evidence="1 2">
    <name type="scientific">Candidatus Methanocrinis natronophilus</name>
    <dbReference type="NCBI Taxonomy" id="3033396"/>
    <lineage>
        <taxon>Archaea</taxon>
        <taxon>Methanobacteriati</taxon>
        <taxon>Methanobacteriota</taxon>
        <taxon>Stenosarchaea group</taxon>
        <taxon>Methanomicrobia</taxon>
        <taxon>Methanotrichales</taxon>
        <taxon>Methanotrichaceae</taxon>
        <taxon>Methanocrinis</taxon>
    </lineage>
</organism>
<accession>A0ABT5X6A7</accession>
<evidence type="ECO:0000313" key="2">
    <source>
        <dbReference type="Proteomes" id="UP001220010"/>
    </source>
</evidence>
<keyword evidence="2" id="KW-1185">Reference proteome</keyword>
<reference evidence="1 2" key="1">
    <citation type="submission" date="2023-03" db="EMBL/GenBank/DDBJ databases">
        <title>WGS of Methanotrichaceae archaeon Mx.</title>
        <authorList>
            <person name="Sorokin D.Y."/>
            <person name="Merkel A.Y."/>
        </authorList>
    </citation>
    <scope>NUCLEOTIDE SEQUENCE [LARGE SCALE GENOMIC DNA]</scope>
    <source>
        <strain evidence="1 2">Mx</strain>
    </source>
</reference>